<accession>A0A419TCS4</accession>
<dbReference type="GO" id="GO:0022857">
    <property type="term" value="F:transmembrane transporter activity"/>
    <property type="evidence" value="ECO:0007669"/>
    <property type="project" value="InterPro"/>
</dbReference>
<evidence type="ECO:0000256" key="6">
    <source>
        <dbReference type="ARBA" id="ARBA00034125"/>
    </source>
</evidence>
<comment type="subcellular location">
    <subcellularLocation>
        <location evidence="1">Cell membrane</location>
        <topology evidence="1">Multi-pass membrane protein</topology>
    </subcellularLocation>
</comment>
<feature type="compositionally biased region" description="Basic and acidic residues" evidence="7">
    <location>
        <begin position="1"/>
        <end position="21"/>
    </location>
</feature>
<dbReference type="InterPro" id="IPR010619">
    <property type="entry name" value="ThrE-like_N"/>
</dbReference>
<evidence type="ECO:0000256" key="7">
    <source>
        <dbReference type="SAM" id="MobiDB-lite"/>
    </source>
</evidence>
<keyword evidence="11" id="KW-1185">Reference proteome</keyword>
<keyword evidence="3 8" id="KW-0812">Transmembrane</keyword>
<evidence type="ECO:0000259" key="9">
    <source>
        <dbReference type="Pfam" id="PF06738"/>
    </source>
</evidence>
<evidence type="ECO:0000256" key="2">
    <source>
        <dbReference type="ARBA" id="ARBA00022475"/>
    </source>
</evidence>
<evidence type="ECO:0000313" key="11">
    <source>
        <dbReference type="Proteomes" id="UP000284277"/>
    </source>
</evidence>
<keyword evidence="5 8" id="KW-0472">Membrane</keyword>
<feature type="transmembrane region" description="Helical" evidence="8">
    <location>
        <begin position="148"/>
        <end position="165"/>
    </location>
</feature>
<dbReference type="Proteomes" id="UP000284277">
    <property type="component" value="Unassembled WGS sequence"/>
</dbReference>
<evidence type="ECO:0000313" key="10">
    <source>
        <dbReference type="EMBL" id="RKD35255.1"/>
    </source>
</evidence>
<dbReference type="OrthoDB" id="9813917at2"/>
<dbReference type="AlphaFoldDB" id="A0A419TCS4"/>
<proteinExistence type="inferred from homology"/>
<sequence>MEHDKDCKTDHQSENESRLGSDDDDNEEDHNPHQREILNAAMQAGHILLENGAEIFRVEETMDRICRYYGIESGNSFVLSNGIFTTSGNEREEIFAKVQHIPVSGTHLDRVAAVNQLSREIEAGLVSLKEVRLRLDEIKIMPGKSKSMQIFASGVGSACFCYLFGGNIRDSVCAFVVGVLLYLYVLFISAPKLSKIVGNIGGGALVTFICTSLYLLRMGEHLNYMIIGSIMPLIPGVPFTNAIRDIADEDYISGSVRMMDALLVFFSIAMGVGLVFGVFHRLTGGALL</sequence>
<feature type="transmembrane region" description="Helical" evidence="8">
    <location>
        <begin position="222"/>
        <end position="240"/>
    </location>
</feature>
<evidence type="ECO:0000256" key="5">
    <source>
        <dbReference type="ARBA" id="ARBA00023136"/>
    </source>
</evidence>
<gene>
    <name evidence="10" type="ORF">BET01_02620</name>
</gene>
<keyword evidence="2" id="KW-1003">Cell membrane</keyword>
<evidence type="ECO:0000256" key="1">
    <source>
        <dbReference type="ARBA" id="ARBA00004651"/>
    </source>
</evidence>
<evidence type="ECO:0000256" key="8">
    <source>
        <dbReference type="SAM" id="Phobius"/>
    </source>
</evidence>
<keyword evidence="4 8" id="KW-1133">Transmembrane helix</keyword>
<dbReference type="PANTHER" id="PTHR34390:SF2">
    <property type="entry name" value="SUCCINATE TRANSPORTER SUBUNIT YJJP-RELATED"/>
    <property type="match status" value="1"/>
</dbReference>
<reference evidence="10 11" key="1">
    <citation type="submission" date="2016-08" db="EMBL/GenBank/DDBJ databases">
        <title>A new outlook on sporulation: Clostridium algidixylanolyticum.</title>
        <authorList>
            <person name="Poppleton D.I."/>
            <person name="Gribaldo S."/>
        </authorList>
    </citation>
    <scope>NUCLEOTIDE SEQUENCE [LARGE SCALE GENOMIC DNA]</scope>
    <source>
        <strain evidence="10 11">SPL73</strain>
    </source>
</reference>
<dbReference type="GO" id="GO:0005886">
    <property type="term" value="C:plasma membrane"/>
    <property type="evidence" value="ECO:0007669"/>
    <property type="project" value="UniProtKB-SubCell"/>
</dbReference>
<protein>
    <recommendedName>
        <fullName evidence="9">Threonine/serine exporter-like N-terminal domain-containing protein</fullName>
    </recommendedName>
</protein>
<feature type="transmembrane region" description="Helical" evidence="8">
    <location>
        <begin position="171"/>
        <end position="189"/>
    </location>
</feature>
<comment type="similarity">
    <text evidence="6">Belongs to the ThrE exporter (TC 2.A.79) family.</text>
</comment>
<comment type="caution">
    <text evidence="10">The sequence shown here is derived from an EMBL/GenBank/DDBJ whole genome shotgun (WGS) entry which is preliminary data.</text>
</comment>
<dbReference type="InterPro" id="IPR050539">
    <property type="entry name" value="ThrE_Dicarb/AminoAcid_Exp"/>
</dbReference>
<feature type="domain" description="Threonine/serine exporter-like N-terminal" evidence="9">
    <location>
        <begin position="40"/>
        <end position="277"/>
    </location>
</feature>
<evidence type="ECO:0000256" key="4">
    <source>
        <dbReference type="ARBA" id="ARBA00022989"/>
    </source>
</evidence>
<evidence type="ECO:0000256" key="3">
    <source>
        <dbReference type="ARBA" id="ARBA00022692"/>
    </source>
</evidence>
<dbReference type="GO" id="GO:0015744">
    <property type="term" value="P:succinate transport"/>
    <property type="evidence" value="ECO:0007669"/>
    <property type="project" value="TreeGrafter"/>
</dbReference>
<feature type="transmembrane region" description="Helical" evidence="8">
    <location>
        <begin position="196"/>
        <end position="216"/>
    </location>
</feature>
<dbReference type="PANTHER" id="PTHR34390">
    <property type="entry name" value="UPF0442 PROTEIN YJJB-RELATED"/>
    <property type="match status" value="1"/>
</dbReference>
<name>A0A419TCS4_9FIRM</name>
<dbReference type="Pfam" id="PF06738">
    <property type="entry name" value="ThrE"/>
    <property type="match status" value="1"/>
</dbReference>
<organism evidence="10 11">
    <name type="scientific">Lacrimispora algidixylanolytica</name>
    <dbReference type="NCBI Taxonomy" id="94868"/>
    <lineage>
        <taxon>Bacteria</taxon>
        <taxon>Bacillati</taxon>
        <taxon>Bacillota</taxon>
        <taxon>Clostridia</taxon>
        <taxon>Lachnospirales</taxon>
        <taxon>Lachnospiraceae</taxon>
        <taxon>Lacrimispora</taxon>
    </lineage>
</organism>
<feature type="transmembrane region" description="Helical" evidence="8">
    <location>
        <begin position="261"/>
        <end position="279"/>
    </location>
</feature>
<feature type="region of interest" description="Disordered" evidence="7">
    <location>
        <begin position="1"/>
        <end position="31"/>
    </location>
</feature>
<dbReference type="EMBL" id="MCIA01000001">
    <property type="protein sequence ID" value="RKD35255.1"/>
    <property type="molecule type" value="Genomic_DNA"/>
</dbReference>